<protein>
    <submittedName>
        <fullName evidence="2">Uncharacterized protein</fullName>
    </submittedName>
</protein>
<proteinExistence type="predicted"/>
<gene>
    <name evidence="2" type="ORF">BDK51DRAFT_36752</name>
</gene>
<dbReference type="EMBL" id="KZ996013">
    <property type="protein sequence ID" value="RKO89568.1"/>
    <property type="molecule type" value="Genomic_DNA"/>
</dbReference>
<name>A0A4P9WE89_9FUNG</name>
<accession>A0A4P9WE89</accession>
<sequence length="404" mass="45633">MFNQTGQNIILEKTDVFENPDTREKVVVKTSTPKIDVSQEEPIKHTPISAAAVGIPTTGERLVVIKNTPMRVVDHGPSKSGNELVYTVEKVNEEPILVVVNLEKGLISTKESTTKFTSLVANRSNQVSFTAETTKQAEELFALKPIDKQIEKKSNHESKVRKVVLAVLFAMMGSTAIQFHQNAVTNAVSCPSIPDFQPLIPPGPFNFSNYEQLELYKPLYSKATLQLKMEKNKADFFHGELGGENAQTKQILKDIQHQKEKAARDEKIAKELLDQARQVITNLKRELKDAEQATKYWQERSDSHFTMQKFSEDSVLKAHFQLENAKKTIVSITEEINRLTGNYTEQLSDAKTQLSNIINKNDANQKVISDLEGLIKRLSRTNQILDDENVAMSKYYLEQIENLT</sequence>
<evidence type="ECO:0000256" key="1">
    <source>
        <dbReference type="SAM" id="Coils"/>
    </source>
</evidence>
<keyword evidence="3" id="KW-1185">Reference proteome</keyword>
<reference evidence="3" key="1">
    <citation type="journal article" date="2018" name="Nat. Microbiol.">
        <title>Leveraging single-cell genomics to expand the fungal tree of life.</title>
        <authorList>
            <person name="Ahrendt S.R."/>
            <person name="Quandt C.A."/>
            <person name="Ciobanu D."/>
            <person name="Clum A."/>
            <person name="Salamov A."/>
            <person name="Andreopoulos B."/>
            <person name="Cheng J.F."/>
            <person name="Woyke T."/>
            <person name="Pelin A."/>
            <person name="Henrissat B."/>
            <person name="Reynolds N.K."/>
            <person name="Benny G.L."/>
            <person name="Smith M.E."/>
            <person name="James T.Y."/>
            <person name="Grigoriev I.V."/>
        </authorList>
    </citation>
    <scope>NUCLEOTIDE SEQUENCE [LARGE SCALE GENOMIC DNA]</scope>
</reference>
<keyword evidence="1" id="KW-0175">Coiled coil</keyword>
<evidence type="ECO:0000313" key="3">
    <source>
        <dbReference type="Proteomes" id="UP000269721"/>
    </source>
</evidence>
<evidence type="ECO:0000313" key="2">
    <source>
        <dbReference type="EMBL" id="RKO89568.1"/>
    </source>
</evidence>
<dbReference type="AlphaFoldDB" id="A0A4P9WE89"/>
<organism evidence="2 3">
    <name type="scientific">Blyttiomyces helicus</name>
    <dbReference type="NCBI Taxonomy" id="388810"/>
    <lineage>
        <taxon>Eukaryota</taxon>
        <taxon>Fungi</taxon>
        <taxon>Fungi incertae sedis</taxon>
        <taxon>Chytridiomycota</taxon>
        <taxon>Chytridiomycota incertae sedis</taxon>
        <taxon>Chytridiomycetes</taxon>
        <taxon>Chytridiomycetes incertae sedis</taxon>
        <taxon>Blyttiomyces</taxon>
    </lineage>
</organism>
<feature type="coiled-coil region" evidence="1">
    <location>
        <begin position="245"/>
        <end position="342"/>
    </location>
</feature>
<dbReference type="Proteomes" id="UP000269721">
    <property type="component" value="Unassembled WGS sequence"/>
</dbReference>